<evidence type="ECO:0000256" key="5">
    <source>
        <dbReference type="ARBA" id="ARBA00022781"/>
    </source>
</evidence>
<keyword evidence="6" id="KW-0999">Mitochondrion inner membrane</keyword>
<evidence type="ECO:0000313" key="12">
    <source>
        <dbReference type="Proteomes" id="UP001159405"/>
    </source>
</evidence>
<keyword evidence="12" id="KW-1185">Reference proteome</keyword>
<evidence type="ECO:0000256" key="10">
    <source>
        <dbReference type="SAM" id="Coils"/>
    </source>
</evidence>
<feature type="coiled-coil region" evidence="10">
    <location>
        <begin position="90"/>
        <end position="118"/>
    </location>
</feature>
<keyword evidence="7" id="KW-0406">Ion transport</keyword>
<dbReference type="Gene3D" id="6.10.280.70">
    <property type="match status" value="1"/>
</dbReference>
<evidence type="ECO:0000256" key="6">
    <source>
        <dbReference type="ARBA" id="ARBA00022792"/>
    </source>
</evidence>
<evidence type="ECO:0008006" key="13">
    <source>
        <dbReference type="Google" id="ProtNLM"/>
    </source>
</evidence>
<dbReference type="InterPro" id="IPR036228">
    <property type="entry name" value="ATP_synth_F0_dsu_sf_mt"/>
</dbReference>
<comment type="caution">
    <text evidence="11">The sequence shown here is derived from an EMBL/GenBank/DDBJ whole genome shotgun (WGS) entry which is preliminary data.</text>
</comment>
<keyword evidence="4" id="KW-0138">CF(0)</keyword>
<dbReference type="EMBL" id="CALNXK010000051">
    <property type="protein sequence ID" value="CAH3132475.1"/>
    <property type="molecule type" value="Genomic_DNA"/>
</dbReference>
<comment type="subcellular location">
    <subcellularLocation>
        <location evidence="1">Mitochondrion inner membrane</location>
    </subcellularLocation>
</comment>
<dbReference type="PANTHER" id="PTHR12700">
    <property type="entry name" value="ATP SYNTHASE SUBUNIT D, MITOCHONDRIAL"/>
    <property type="match status" value="1"/>
</dbReference>
<keyword evidence="3" id="KW-0813">Transport</keyword>
<evidence type="ECO:0000256" key="7">
    <source>
        <dbReference type="ARBA" id="ARBA00023065"/>
    </source>
</evidence>
<evidence type="ECO:0000256" key="8">
    <source>
        <dbReference type="ARBA" id="ARBA00023128"/>
    </source>
</evidence>
<dbReference type="SUPFAM" id="SSF161065">
    <property type="entry name" value="ATP synthase D chain-like"/>
    <property type="match status" value="1"/>
</dbReference>
<evidence type="ECO:0000256" key="4">
    <source>
        <dbReference type="ARBA" id="ARBA00022547"/>
    </source>
</evidence>
<dbReference type="InterPro" id="IPR008689">
    <property type="entry name" value="ATP_synth_F0_dsu_mt"/>
</dbReference>
<gene>
    <name evidence="11" type="ORF">PLOB_00035914</name>
</gene>
<reference evidence="11 12" key="1">
    <citation type="submission" date="2022-05" db="EMBL/GenBank/DDBJ databases">
        <authorList>
            <consortium name="Genoscope - CEA"/>
            <person name="William W."/>
        </authorList>
    </citation>
    <scope>NUCLEOTIDE SEQUENCE [LARGE SCALE GENOMIC DNA]</scope>
</reference>
<evidence type="ECO:0000256" key="9">
    <source>
        <dbReference type="ARBA" id="ARBA00023136"/>
    </source>
</evidence>
<keyword evidence="5" id="KW-0375">Hydrogen ion transport</keyword>
<dbReference type="Pfam" id="PF05873">
    <property type="entry name" value="Mt_ATP-synt_D"/>
    <property type="match status" value="1"/>
</dbReference>
<accession>A0ABN8P3J1</accession>
<keyword evidence="9" id="KW-0472">Membrane</keyword>
<proteinExistence type="inferred from homology"/>
<evidence type="ECO:0000256" key="2">
    <source>
        <dbReference type="ARBA" id="ARBA00006842"/>
    </source>
</evidence>
<dbReference type="Proteomes" id="UP001159405">
    <property type="component" value="Unassembled WGS sequence"/>
</dbReference>
<protein>
    <recommendedName>
        <fullName evidence="13">ATP synthase subunit d, mitochondrial</fullName>
    </recommendedName>
</protein>
<comment type="similarity">
    <text evidence="2">Belongs to the ATPase d subunit family.</text>
</comment>
<evidence type="ECO:0000313" key="11">
    <source>
        <dbReference type="EMBL" id="CAH3132475.1"/>
    </source>
</evidence>
<evidence type="ECO:0000256" key="3">
    <source>
        <dbReference type="ARBA" id="ARBA00022448"/>
    </source>
</evidence>
<name>A0ABN8P3J1_9CNID</name>
<keyword evidence="10" id="KW-0175">Coiled coil</keyword>
<organism evidence="11 12">
    <name type="scientific">Porites lobata</name>
    <dbReference type="NCBI Taxonomy" id="104759"/>
    <lineage>
        <taxon>Eukaryota</taxon>
        <taxon>Metazoa</taxon>
        <taxon>Cnidaria</taxon>
        <taxon>Anthozoa</taxon>
        <taxon>Hexacorallia</taxon>
        <taxon>Scleractinia</taxon>
        <taxon>Fungiina</taxon>
        <taxon>Poritidae</taxon>
        <taxon>Porites</taxon>
    </lineage>
</organism>
<sequence length="163" mass="18624">MAARRIGQFVPDWIKIATKVPNEAKPNMNSLRMQYETIKTSLDAVAAKPEPINWDYYAKNIAKPGMVEAFRKAYEAITVPYPKDKETPDIDQKEKELEEHAVKTVKLANEEIARYEAESPSIHLFLRALRNTGYSTTLPTEELVVDKNNPYSGVWRLLKCPQS</sequence>
<evidence type="ECO:0000256" key="1">
    <source>
        <dbReference type="ARBA" id="ARBA00004273"/>
    </source>
</evidence>
<keyword evidence="8" id="KW-0496">Mitochondrion</keyword>